<accession>A0AAE8N1S4</accession>
<reference evidence="2" key="1">
    <citation type="submission" date="2018-03" db="EMBL/GenBank/DDBJ databases">
        <authorList>
            <person name="Guldener U."/>
        </authorList>
    </citation>
    <scope>NUCLEOTIDE SEQUENCE</scope>
</reference>
<evidence type="ECO:0000313" key="3">
    <source>
        <dbReference type="Proteomes" id="UP001187682"/>
    </source>
</evidence>
<dbReference type="InterPro" id="IPR004882">
    <property type="entry name" value="Luc7-rel"/>
</dbReference>
<feature type="non-terminal residue" evidence="2">
    <location>
        <position position="1"/>
    </location>
</feature>
<dbReference type="GO" id="GO:0003729">
    <property type="term" value="F:mRNA binding"/>
    <property type="evidence" value="ECO:0007669"/>
    <property type="project" value="InterPro"/>
</dbReference>
<dbReference type="Proteomes" id="UP001187682">
    <property type="component" value="Unassembled WGS sequence"/>
</dbReference>
<name>A0AAE8N1S4_9PEZI</name>
<protein>
    <submittedName>
        <fullName evidence="2">Uncharacterized protein</fullName>
    </submittedName>
</protein>
<dbReference type="AlphaFoldDB" id="A0AAE8N1S4"/>
<organism evidence="2 3">
    <name type="scientific">Cephalotrichum gorgonifer</name>
    <dbReference type="NCBI Taxonomy" id="2041049"/>
    <lineage>
        <taxon>Eukaryota</taxon>
        <taxon>Fungi</taxon>
        <taxon>Dikarya</taxon>
        <taxon>Ascomycota</taxon>
        <taxon>Pezizomycotina</taxon>
        <taxon>Sordariomycetes</taxon>
        <taxon>Hypocreomycetidae</taxon>
        <taxon>Microascales</taxon>
        <taxon>Microascaceae</taxon>
        <taxon>Cephalotrichum</taxon>
    </lineage>
</organism>
<dbReference type="Pfam" id="PF03194">
    <property type="entry name" value="LUC7"/>
    <property type="match status" value="1"/>
</dbReference>
<dbReference type="EMBL" id="ONZQ02000011">
    <property type="protein sequence ID" value="SPO04760.1"/>
    <property type="molecule type" value="Genomic_DNA"/>
</dbReference>
<comment type="similarity">
    <text evidence="1">Belongs to the Luc7 family.</text>
</comment>
<dbReference type="GO" id="GO:0006376">
    <property type="term" value="P:mRNA splice site recognition"/>
    <property type="evidence" value="ECO:0007669"/>
    <property type="project" value="InterPro"/>
</dbReference>
<comment type="caution">
    <text evidence="2">The sequence shown here is derived from an EMBL/GenBank/DDBJ whole genome shotgun (WGS) entry which is preliminary data.</text>
</comment>
<sequence length="781" mass="88465">MDWIRPGTKEVTLTGEFISTECPKISVAFAGSSQLDTGSAQFVPFKPYVQLEQELESYITETLRIRVSGWNDDLSERINKLEAGYRDKNQGFWHSLWYKMGDYRDIMDAWISLIPDSYGLAVVKTGIAVVFMLASRSAEKHQKIFDTFASLQKALVQAHPKRMSFRSNEEVGKCTDRLYQCVVDSIEELLLYLAFKGRPRLAKFTSAIKRENQPPPSGPDEILQNLEECTLEFQSALGVARDQAIENTEKMTRLQGARSALMHQDVLINRNYTERLGVDVHRYNATVEAVGGQMTAHMSHMALSLEKTASESTNIGRRLDEAAILLQRGDDERNAQHADVRDLILSQGEIIEMIVARAMEDQRLNRNLLMEVILDKKRTEAEHAALKRRTSRTPNGGAVVSLDRFCGILASSASRAPPKKLPDLEVLFQHPSRDLEQALADGGRFTLSSQAQVQSLMTNVRFLEWMDPYRPGLILVDANIRAAALDNLSVVSAFCATFATSLMEVHRDDVIAYFFCGLHTHRADPWHGPNGLVRSLILQLLMKQVEMGCESLDFINDRGYLHQIEDHSLDRLCWTLHSLVHQFPPDTHVYCIIDSISCFDIDLLFRDLQVVMACLHCMVDDRSLAPILKVFLTTPAQSTLRMKRIPVIQEDPSRLSQTRQPSMAAEQRKLLEQLMGGSSSSRTSQLPLTDPKVCRSYLVGTCPHDLFTNTKQDIGPCPRVHNEALKAEYEGLPEKDKRGYGFEYDYMRDLQKYIEGCNQRIEAAQQHLKKTPDEIRQTNQL</sequence>
<dbReference type="GO" id="GO:0005685">
    <property type="term" value="C:U1 snRNP"/>
    <property type="evidence" value="ECO:0007669"/>
    <property type="project" value="InterPro"/>
</dbReference>
<evidence type="ECO:0000256" key="1">
    <source>
        <dbReference type="ARBA" id="ARBA00005655"/>
    </source>
</evidence>
<dbReference type="PANTHER" id="PTHR40619:SF3">
    <property type="entry name" value="FUNGAL STAND N-TERMINAL GOODBYE DOMAIN-CONTAINING PROTEIN"/>
    <property type="match status" value="1"/>
</dbReference>
<keyword evidence="3" id="KW-1185">Reference proteome</keyword>
<gene>
    <name evidence="2" type="ORF">DNG_07445</name>
</gene>
<evidence type="ECO:0000313" key="2">
    <source>
        <dbReference type="EMBL" id="SPO04760.1"/>
    </source>
</evidence>
<proteinExistence type="inferred from homology"/>
<dbReference type="PANTHER" id="PTHR40619">
    <property type="entry name" value="FUNGAL STAND N-TERMINAL GOODBYE DOMAIN-CONTAINING PROTEIN"/>
    <property type="match status" value="1"/>
</dbReference>